<keyword evidence="5" id="KW-1185">Reference proteome</keyword>
<reference evidence="3" key="1">
    <citation type="submission" date="2011-02" db="EMBL/GenBank/DDBJ databases">
        <authorList>
            <person name="Aslett M."/>
        </authorList>
    </citation>
    <scope>NUCLEOTIDE SEQUENCE</scope>
    <source>
        <strain evidence="3">Liverpool</strain>
    </source>
</reference>
<dbReference type="GeneID" id="13444929"/>
<organism evidence="3 5">
    <name type="scientific">Neospora caninum (strain Liverpool)</name>
    <dbReference type="NCBI Taxonomy" id="572307"/>
    <lineage>
        <taxon>Eukaryota</taxon>
        <taxon>Sar</taxon>
        <taxon>Alveolata</taxon>
        <taxon>Apicomplexa</taxon>
        <taxon>Conoidasida</taxon>
        <taxon>Coccidia</taxon>
        <taxon>Eucoccidiorida</taxon>
        <taxon>Eimeriorina</taxon>
        <taxon>Sarcocystidae</taxon>
        <taxon>Neospora</taxon>
    </lineage>
</organism>
<reference evidence="3" key="2">
    <citation type="submission" date="2011-03" db="EMBL/GenBank/DDBJ databases">
        <title>Comparative genomics and transcriptomics of Neospora caninum and Toxoplasma gondii.</title>
        <authorList>
            <person name="Reid A.J."/>
            <person name="Sohal A."/>
            <person name="Harris D."/>
            <person name="Quail M."/>
            <person name="Sanders M."/>
            <person name="Berriman M."/>
            <person name="Wastling J.M."/>
            <person name="Pain A."/>
        </authorList>
    </citation>
    <scope>NUCLEOTIDE SEQUENCE</scope>
    <source>
        <strain evidence="3">Liverpool</strain>
    </source>
</reference>
<dbReference type="InParanoid" id="F0VEB9"/>
<evidence type="ECO:0000313" key="5">
    <source>
        <dbReference type="Proteomes" id="UP000007494"/>
    </source>
</evidence>
<proteinExistence type="predicted"/>
<dbReference type="VEuPathDB" id="ToxoDB:NCLIV_018530"/>
<feature type="region of interest" description="Disordered" evidence="1">
    <location>
        <begin position="490"/>
        <end position="571"/>
    </location>
</feature>
<feature type="compositionally biased region" description="Acidic residues" evidence="1">
    <location>
        <begin position="56"/>
        <end position="69"/>
    </location>
</feature>
<evidence type="ECO:0000256" key="2">
    <source>
        <dbReference type="SAM" id="SignalP"/>
    </source>
</evidence>
<dbReference type="EMBL" id="LN714480">
    <property type="protein sequence ID" value="CEL66024.1"/>
    <property type="molecule type" value="Genomic_DNA"/>
</dbReference>
<dbReference type="AlphaFoldDB" id="F0VEB9"/>
<dbReference type="EMBL" id="FR823387">
    <property type="protein sequence ID" value="CBZ52063.1"/>
    <property type="molecule type" value="Genomic_DNA"/>
</dbReference>
<feature type="region of interest" description="Disordered" evidence="1">
    <location>
        <begin position="635"/>
        <end position="677"/>
    </location>
</feature>
<dbReference type="eggNOG" id="ENOG502SBVI">
    <property type="taxonomic scope" value="Eukaryota"/>
</dbReference>
<evidence type="ECO:0000313" key="3">
    <source>
        <dbReference type="EMBL" id="CBZ52063.1"/>
    </source>
</evidence>
<reference evidence="4" key="4">
    <citation type="journal article" date="2015" name="PLoS ONE">
        <title>Comprehensive Evaluation of Toxoplasma gondii VEG and Neospora caninum LIV Genomes with Tachyzoite Stage Transcriptome and Proteome Defines Novel Transcript Features.</title>
        <authorList>
            <person name="Ramaprasad A."/>
            <person name="Mourier T."/>
            <person name="Naeem R."/>
            <person name="Malas T.B."/>
            <person name="Moussa E."/>
            <person name="Panigrahi A."/>
            <person name="Vermont S.J."/>
            <person name="Otto T.D."/>
            <person name="Wastling J."/>
            <person name="Pain A."/>
        </authorList>
    </citation>
    <scope>NUCLEOTIDE SEQUENCE</scope>
    <source>
        <strain evidence="4">Liverpool</strain>
    </source>
</reference>
<gene>
    <name evidence="4" type="ORF">BN1204_018530</name>
    <name evidence="3" type="ORF">NCLIV_018530</name>
</gene>
<protein>
    <submittedName>
        <fullName evidence="3">Uncharacterized protein</fullName>
    </submittedName>
</protein>
<feature type="signal peptide" evidence="2">
    <location>
        <begin position="1"/>
        <end position="20"/>
    </location>
</feature>
<dbReference type="OMA" id="KCGGAEY"/>
<evidence type="ECO:0000256" key="1">
    <source>
        <dbReference type="SAM" id="MobiDB-lite"/>
    </source>
</evidence>
<keyword evidence="2" id="KW-0732">Signal</keyword>
<sequence>MRQFTLSLLVLLPLLQRPESVEHAVQSTLSASSASLFPSSLAAEATRARHRASTLEAEDGASAGDDEDAVLTEQDQESEDECAAQEVMQKMLQDELNGSNTSLMAASPQWKLLKSNLEQHMDNKEMCAPLSGSQPVCRQIQKSDDGEVLGSATTQLKCGGAEYEKLIEKYVHEKNCLTAVAFSHALAQSWLGHLDPSKASGGSEVARKGIVEALVSHYHKAMDAGFLDDTLWYIYQDAAALLEAFKTAATDGLNAFNSEDVRKALLRRRETQTAIFCSVGNGNDAQLGSNVIVNEGTVIFRVNLDGEDMSAVEAFKQAVDTFAKKFVQAVLEEGGLLDRAIELHKKFYKFRFFKIQGLMQSAEPSADVREQNKLLAALPLEKHKTKEKHPESSFLQVGAGVQDEPQQLLAPVAPTVASVATGVPAQNPAAAVAMPIAPAQVAGPTGAAAAVQADPYLSAVPAASLPLSQAPVPDLQPVVASLGAQGGVQPAQPMPTFQMPAQIPSPPVQAPAASPVALPAQPDAGAPGQAAVAQPSPAAPGQAAVAQPSPAAPGQAAVAQPSPAAPGQAAVFPGAEPTQVASGAPGANLAGVGQSRQVMPPLSPLEVYEQGAQRQPSGEGQQQVAPDTVKIIQEKPSTPEEAAREHESRPQPKESEPRHRGALGALGERGHLPEMPYNTAQIPSKEVKAVPIKQKVMAVMSRLRMLQMHNDTVAFEVDSAGVEKIVKAAYLDVTDRVFGVWGGLLPQAAVTTTAQLLTLLLPKPDVDVAEFYNKTMNSEGAISDGVQDQLPVNHTRLVERFAIFVEEMYRDCWRKFFNTNDNFLAPANDAETDAQDISSATSIPEVSAVQLNAGKVVDLLANGVVERGLDHAASMEAVVKEHSFVSTASAAGERGIDMAIVDSSDGIGVADLAKVFTDEQAVRGLTEKALSSSASTVVASTSLIALAVLTVGASS</sequence>
<feature type="region of interest" description="Disordered" evidence="1">
    <location>
        <begin position="48"/>
        <end position="69"/>
    </location>
</feature>
<feature type="compositionally biased region" description="Low complexity" evidence="1">
    <location>
        <begin position="510"/>
        <end position="570"/>
    </location>
</feature>
<reference evidence="5" key="3">
    <citation type="journal article" date="2012" name="PLoS Pathog.">
        <title>Comparative genomics of the apicomplexan parasites Toxoplasma gondii and Neospora caninum: Coccidia differing in host range and transmission strategy.</title>
        <authorList>
            <person name="Reid A.J."/>
            <person name="Vermont S.J."/>
            <person name="Cotton J.A."/>
            <person name="Harris D."/>
            <person name="Hill-Cawthorne G.A."/>
            <person name="Konen-Waisman S."/>
            <person name="Latham S.M."/>
            <person name="Mourier T."/>
            <person name="Norton R."/>
            <person name="Quail M.A."/>
            <person name="Sanders M."/>
            <person name="Shanmugam D."/>
            <person name="Sohal A."/>
            <person name="Wasmuth J.D."/>
            <person name="Brunk B."/>
            <person name="Grigg M.E."/>
            <person name="Howard J.C."/>
            <person name="Parkinson J."/>
            <person name="Roos D.S."/>
            <person name="Trees A.J."/>
            <person name="Berriman M."/>
            <person name="Pain A."/>
            <person name="Wastling J.M."/>
        </authorList>
    </citation>
    <scope>NUCLEOTIDE SEQUENCE [LARGE SCALE GENOMIC DNA]</scope>
    <source>
        <strain evidence="5">Liverpool</strain>
    </source>
</reference>
<dbReference type="Proteomes" id="UP000007494">
    <property type="component" value="Chromosome VI"/>
</dbReference>
<name>F0VEB9_NEOCL</name>
<accession>F0VEB9</accession>
<dbReference type="RefSeq" id="XP_003882095.1">
    <property type="nucleotide sequence ID" value="XM_003882046.1"/>
</dbReference>
<feature type="compositionally biased region" description="Basic and acidic residues" evidence="1">
    <location>
        <begin position="637"/>
        <end position="659"/>
    </location>
</feature>
<dbReference type="OrthoDB" id="331340at2759"/>
<feature type="chain" id="PRO_5007655075" evidence="2">
    <location>
        <begin position="21"/>
        <end position="955"/>
    </location>
</feature>
<evidence type="ECO:0000313" key="4">
    <source>
        <dbReference type="EMBL" id="CEL66024.1"/>
    </source>
</evidence>